<organism evidence="3 4">
    <name type="scientific">Phytophthora fragariae</name>
    <dbReference type="NCBI Taxonomy" id="53985"/>
    <lineage>
        <taxon>Eukaryota</taxon>
        <taxon>Sar</taxon>
        <taxon>Stramenopiles</taxon>
        <taxon>Oomycota</taxon>
        <taxon>Peronosporomycetes</taxon>
        <taxon>Peronosporales</taxon>
        <taxon>Peronosporaceae</taxon>
        <taxon>Phytophthora</taxon>
    </lineage>
</organism>
<dbReference type="EMBL" id="QXFY01001126">
    <property type="protein sequence ID" value="KAE9327390.1"/>
    <property type="molecule type" value="Genomic_DNA"/>
</dbReference>
<protein>
    <submittedName>
        <fullName evidence="3">Uncharacterized protein</fullName>
    </submittedName>
</protein>
<evidence type="ECO:0000313" key="3">
    <source>
        <dbReference type="EMBL" id="KAE9327390.1"/>
    </source>
</evidence>
<gene>
    <name evidence="3" type="ORF">PF008_g16410</name>
</gene>
<comment type="caution">
    <text evidence="3">The sequence shown here is derived from an EMBL/GenBank/DDBJ whole genome shotgun (WGS) entry which is preliminary data.</text>
</comment>
<feature type="compositionally biased region" description="Basic residues" evidence="2">
    <location>
        <begin position="287"/>
        <end position="297"/>
    </location>
</feature>
<dbReference type="Proteomes" id="UP000486351">
    <property type="component" value="Unassembled WGS sequence"/>
</dbReference>
<feature type="compositionally biased region" description="Basic and acidic residues" evidence="2">
    <location>
        <begin position="231"/>
        <end position="246"/>
    </location>
</feature>
<feature type="compositionally biased region" description="Basic and acidic residues" evidence="2">
    <location>
        <begin position="305"/>
        <end position="323"/>
    </location>
</feature>
<feature type="region of interest" description="Disordered" evidence="2">
    <location>
        <begin position="228"/>
        <end position="323"/>
    </location>
</feature>
<evidence type="ECO:0000256" key="2">
    <source>
        <dbReference type="SAM" id="MobiDB-lite"/>
    </source>
</evidence>
<reference evidence="3 4" key="1">
    <citation type="submission" date="2018-09" db="EMBL/GenBank/DDBJ databases">
        <title>Genomic investigation of the strawberry pathogen Phytophthora fragariae indicates pathogenicity is determined by transcriptional variation in three key races.</title>
        <authorList>
            <person name="Adams T.M."/>
            <person name="Armitage A.D."/>
            <person name="Sobczyk M.K."/>
            <person name="Bates H.J."/>
            <person name="Dunwell J.M."/>
            <person name="Nellist C.F."/>
            <person name="Harrison R.J."/>
        </authorList>
    </citation>
    <scope>NUCLEOTIDE SEQUENCE [LARGE SCALE GENOMIC DNA]</scope>
    <source>
        <strain evidence="3 4">NOV-77</strain>
    </source>
</reference>
<feature type="coiled-coil region" evidence="1">
    <location>
        <begin position="163"/>
        <end position="224"/>
    </location>
</feature>
<keyword evidence="1" id="KW-0175">Coiled coil</keyword>
<dbReference type="AlphaFoldDB" id="A0A6G0RB76"/>
<evidence type="ECO:0000256" key="1">
    <source>
        <dbReference type="SAM" id="Coils"/>
    </source>
</evidence>
<proteinExistence type="predicted"/>
<sequence>MQSAQPNKQQMLLRATSSSPGQSPVIVRWKTCPTHSRVVVIMSSLSLQHLCPRNISGLLKHDRRRSLQRLEESARKHLVPVSITDRRCRWRSYIDAALFSVGFESWRSPRDRQVSMMANRSKQEIQRMIEASRKFQVSKQNREELQWTIAEMKEIVQRERTIRQQAQLAAEQALAAAKEAQKVILQLEQELDSKDQQLEQERAARQAELAVQKAANAAKTANDQLKCSPLKAEKGESAKTMPKCEADESETEDAMCSPSHSVTTTVEDKSSPVKRPRECIETPTASKKPRGPNKNRVKTSPSEASKPKMSLEKARKAAQEEIEKRVEERAKQLLLKK</sequence>
<name>A0A6G0RB76_9STRA</name>
<accession>A0A6G0RB76</accession>
<feature type="compositionally biased region" description="Basic and acidic residues" evidence="2">
    <location>
        <begin position="266"/>
        <end position="280"/>
    </location>
</feature>
<feature type="region of interest" description="Disordered" evidence="2">
    <location>
        <begin position="1"/>
        <end position="21"/>
    </location>
</feature>
<evidence type="ECO:0000313" key="4">
    <source>
        <dbReference type="Proteomes" id="UP000486351"/>
    </source>
</evidence>